<gene>
    <name evidence="2" type="ORF">AVR91_0223545</name>
</gene>
<protein>
    <recommendedName>
        <fullName evidence="4">Lipoprotein</fullName>
    </recommendedName>
</protein>
<dbReference type="Proteomes" id="UP000076660">
    <property type="component" value="Unassembled WGS sequence"/>
</dbReference>
<evidence type="ECO:0008006" key="4">
    <source>
        <dbReference type="Google" id="ProtNLM"/>
    </source>
</evidence>
<evidence type="ECO:0000313" key="3">
    <source>
        <dbReference type="Proteomes" id="UP000076660"/>
    </source>
</evidence>
<keyword evidence="1" id="KW-0732">Signal</keyword>
<feature type="chain" id="PRO_5038719675" description="Lipoprotein" evidence="1">
    <location>
        <begin position="19"/>
        <end position="127"/>
    </location>
</feature>
<evidence type="ECO:0000256" key="1">
    <source>
        <dbReference type="SAM" id="SignalP"/>
    </source>
</evidence>
<accession>A0A1W2LRF0</accession>
<proteinExistence type="predicted"/>
<reference evidence="2 3" key="1">
    <citation type="submission" date="2016-12" db="EMBL/GenBank/DDBJ databases">
        <title>Amycolatopsis keratiniphila subsp. keratiniphila genome sequencing and assembly.</title>
        <authorList>
            <person name="Mayilraj S."/>
            <person name="Kaur N."/>
        </authorList>
    </citation>
    <scope>NUCLEOTIDE SEQUENCE [LARGE SCALE GENOMIC DNA]</scope>
    <source>
        <strain evidence="2 3">DSM 44409</strain>
    </source>
</reference>
<evidence type="ECO:0000313" key="2">
    <source>
        <dbReference type="EMBL" id="ONF66927.1"/>
    </source>
</evidence>
<sequence length="127" mass="12885">MRRLPVFLLLLTALTACGSGEKSCPAIALSEGISLDIPAAGVTRVSLELCWAGTCVTESAPGGEHVFVPTRGLPTTPVRTTVTLDDGKPHVLDVTPVIAYPAGEACGGGVPTAKLVVAPDGGVRQVP</sequence>
<dbReference type="RefSeq" id="WP_063277258.1">
    <property type="nucleotide sequence ID" value="NZ_LQMT02000022.1"/>
</dbReference>
<feature type="signal peptide" evidence="1">
    <location>
        <begin position="1"/>
        <end position="18"/>
    </location>
</feature>
<name>A0A1W2LRF0_9PSEU</name>
<dbReference type="EMBL" id="LQMT02000022">
    <property type="protein sequence ID" value="ONF66927.1"/>
    <property type="molecule type" value="Genomic_DNA"/>
</dbReference>
<dbReference type="AlphaFoldDB" id="A0A1W2LRF0"/>
<comment type="caution">
    <text evidence="2">The sequence shown here is derived from an EMBL/GenBank/DDBJ whole genome shotgun (WGS) entry which is preliminary data.</text>
</comment>
<organism evidence="2 3">
    <name type="scientific">Amycolatopsis keratiniphila subsp. keratiniphila</name>
    <dbReference type="NCBI Taxonomy" id="227715"/>
    <lineage>
        <taxon>Bacteria</taxon>
        <taxon>Bacillati</taxon>
        <taxon>Actinomycetota</taxon>
        <taxon>Actinomycetes</taxon>
        <taxon>Pseudonocardiales</taxon>
        <taxon>Pseudonocardiaceae</taxon>
        <taxon>Amycolatopsis</taxon>
        <taxon>Amycolatopsis japonica group</taxon>
    </lineage>
</organism>
<dbReference type="OrthoDB" id="3828886at2"/>
<dbReference type="PROSITE" id="PS51257">
    <property type="entry name" value="PROKAR_LIPOPROTEIN"/>
    <property type="match status" value="1"/>
</dbReference>